<evidence type="ECO:0000313" key="6">
    <source>
        <dbReference type="EMBL" id="WLH05079.1"/>
    </source>
</evidence>
<keyword evidence="4" id="KW-0249">Electron transport</keyword>
<evidence type="ECO:0000313" key="7">
    <source>
        <dbReference type="Proteomes" id="UP001236748"/>
    </source>
</evidence>
<dbReference type="InterPro" id="IPR012255">
    <property type="entry name" value="ETF_b"/>
</dbReference>
<proteinExistence type="inferred from homology"/>
<dbReference type="PANTHER" id="PTHR21294:SF8">
    <property type="entry name" value="ELECTRON TRANSFER FLAVOPROTEIN SUBUNIT BETA"/>
    <property type="match status" value="1"/>
</dbReference>
<comment type="similarity">
    <text evidence="1">Belongs to the ETF beta-subunit/FixA family.</text>
</comment>
<dbReference type="Gene3D" id="3.40.50.620">
    <property type="entry name" value="HUPs"/>
    <property type="match status" value="1"/>
</dbReference>
<protein>
    <recommendedName>
        <fullName evidence="2">Electron transfer flavoprotein subunit beta</fullName>
    </recommendedName>
</protein>
<keyword evidence="7" id="KW-1185">Reference proteome</keyword>
<evidence type="ECO:0000256" key="2">
    <source>
        <dbReference type="ARBA" id="ARBA00016797"/>
    </source>
</evidence>
<dbReference type="InterPro" id="IPR033948">
    <property type="entry name" value="ETF_beta_N"/>
</dbReference>
<dbReference type="InterPro" id="IPR014730">
    <property type="entry name" value="ETF_a/b_N"/>
</dbReference>
<feature type="domain" description="Electron transfer flavoprotein alpha/beta-subunit N-terminal" evidence="5">
    <location>
        <begin position="23"/>
        <end position="211"/>
    </location>
</feature>
<evidence type="ECO:0000256" key="3">
    <source>
        <dbReference type="ARBA" id="ARBA00022448"/>
    </source>
</evidence>
<gene>
    <name evidence="6" type="ORF">PSH67_19810</name>
</gene>
<dbReference type="SUPFAM" id="SSF52402">
    <property type="entry name" value="Adenine nucleotide alpha hydrolases-like"/>
    <property type="match status" value="1"/>
</dbReference>
<name>A0ABY9FP41_9PSED</name>
<dbReference type="Proteomes" id="UP001236748">
    <property type="component" value="Chromosome"/>
</dbReference>
<dbReference type="CDD" id="cd01714">
    <property type="entry name" value="ETF_beta"/>
    <property type="match status" value="1"/>
</dbReference>
<dbReference type="PIRSF" id="PIRSF000090">
    <property type="entry name" value="Beta-ETF"/>
    <property type="match status" value="1"/>
</dbReference>
<dbReference type="EMBL" id="CP117450">
    <property type="protein sequence ID" value="WLH05079.1"/>
    <property type="molecule type" value="Genomic_DNA"/>
</dbReference>
<sequence length="249" mass="26594">MKVLVAVKRVLDYNAKPRVKPDGSGIDLSSLKMSMNPFDEIAVEEAVRLKESGIVSEIVLVSIGTQACQDVLRTGLALGGDRAILVETDLPVQPLGVAKAITAVCEKERPQLLILGKQAIDDDACQTGQMTAALLGWPQATFASSVEVTSEYATVTREVDGGLETRKLTLPAVVTTDLRLNTPRYASLPNIMKAKKKPLETLSAADLAVDLAPRLNILKVVEPAARQGGVMVSDVAALIDKLRNEAKVI</sequence>
<dbReference type="SMART" id="SM00893">
    <property type="entry name" value="ETF"/>
    <property type="match status" value="1"/>
</dbReference>
<accession>A0ABY9FP41</accession>
<evidence type="ECO:0000259" key="5">
    <source>
        <dbReference type="SMART" id="SM00893"/>
    </source>
</evidence>
<dbReference type="InterPro" id="IPR014729">
    <property type="entry name" value="Rossmann-like_a/b/a_fold"/>
</dbReference>
<organism evidence="6 7">
    <name type="scientific">Pseudomonas lurida</name>
    <dbReference type="NCBI Taxonomy" id="244566"/>
    <lineage>
        <taxon>Bacteria</taxon>
        <taxon>Pseudomonadati</taxon>
        <taxon>Pseudomonadota</taxon>
        <taxon>Gammaproteobacteria</taxon>
        <taxon>Pseudomonadales</taxon>
        <taxon>Pseudomonadaceae</taxon>
        <taxon>Pseudomonas</taxon>
    </lineage>
</organism>
<evidence type="ECO:0000256" key="1">
    <source>
        <dbReference type="ARBA" id="ARBA00007557"/>
    </source>
</evidence>
<keyword evidence="3" id="KW-0813">Transport</keyword>
<reference evidence="6 7" key="1">
    <citation type="submission" date="2023-02" db="EMBL/GenBank/DDBJ databases">
        <title>Evolution of Hrp T3SS in non-pathogenic Pseudomonas fluorescens.</title>
        <authorList>
            <person name="Liao K."/>
            <person name="Wei H."/>
            <person name="Gu Y."/>
        </authorList>
    </citation>
    <scope>NUCLEOTIDE SEQUENCE [LARGE SCALE GENOMIC DNA]</scope>
    <source>
        <strain evidence="6 7">FP2043</strain>
    </source>
</reference>
<evidence type="ECO:0000256" key="4">
    <source>
        <dbReference type="ARBA" id="ARBA00022982"/>
    </source>
</evidence>
<dbReference type="RefSeq" id="WP_047542225.1">
    <property type="nucleotide sequence ID" value="NZ_CP117450.1"/>
</dbReference>
<dbReference type="PANTHER" id="PTHR21294">
    <property type="entry name" value="ELECTRON TRANSFER FLAVOPROTEIN BETA-SUBUNIT"/>
    <property type="match status" value="1"/>
</dbReference>
<dbReference type="Pfam" id="PF01012">
    <property type="entry name" value="ETF"/>
    <property type="match status" value="1"/>
</dbReference>